<evidence type="ECO:0000256" key="1">
    <source>
        <dbReference type="SAM" id="MobiDB-lite"/>
    </source>
</evidence>
<dbReference type="Pfam" id="PF24809">
    <property type="entry name" value="DUF7708"/>
    <property type="match status" value="1"/>
</dbReference>
<dbReference type="PANTHER" id="PTHR40619">
    <property type="entry name" value="FUNGAL STAND N-TERMINAL GOODBYE DOMAIN-CONTAINING PROTEIN"/>
    <property type="match status" value="1"/>
</dbReference>
<feature type="domain" description="DUF7708" evidence="2">
    <location>
        <begin position="156"/>
        <end position="290"/>
    </location>
</feature>
<organism evidence="3 4">
    <name type="scientific">Pleomassaria siparia CBS 279.74</name>
    <dbReference type="NCBI Taxonomy" id="1314801"/>
    <lineage>
        <taxon>Eukaryota</taxon>
        <taxon>Fungi</taxon>
        <taxon>Dikarya</taxon>
        <taxon>Ascomycota</taxon>
        <taxon>Pezizomycotina</taxon>
        <taxon>Dothideomycetes</taxon>
        <taxon>Pleosporomycetidae</taxon>
        <taxon>Pleosporales</taxon>
        <taxon>Pleomassariaceae</taxon>
        <taxon>Pleomassaria</taxon>
    </lineage>
</organism>
<evidence type="ECO:0000259" key="2">
    <source>
        <dbReference type="Pfam" id="PF24809"/>
    </source>
</evidence>
<evidence type="ECO:0000313" key="4">
    <source>
        <dbReference type="Proteomes" id="UP000799428"/>
    </source>
</evidence>
<gene>
    <name evidence="3" type="ORF">K504DRAFT_435598</name>
</gene>
<proteinExistence type="predicted"/>
<name>A0A6G1K5P8_9PLEO</name>
<dbReference type="AlphaFoldDB" id="A0A6G1K5P8"/>
<dbReference type="EMBL" id="MU005773">
    <property type="protein sequence ID" value="KAF2707697.1"/>
    <property type="molecule type" value="Genomic_DNA"/>
</dbReference>
<dbReference type="PANTHER" id="PTHR40619:SF3">
    <property type="entry name" value="FUNGAL STAND N-TERMINAL GOODBYE DOMAIN-CONTAINING PROTEIN"/>
    <property type="match status" value="1"/>
</dbReference>
<dbReference type="Proteomes" id="UP000799428">
    <property type="component" value="Unassembled WGS sequence"/>
</dbReference>
<accession>A0A6G1K5P8</accession>
<evidence type="ECO:0000313" key="3">
    <source>
        <dbReference type="EMBL" id="KAF2707697.1"/>
    </source>
</evidence>
<sequence length="622" mass="70563">MVSTAQPQPFAAPPFRPTLVRQFTDDLDGTTPLAAGVKIAQARIDIEIATRERLRTELLLRDLGDDNSSEPFREAELVRRALQTAAEDFFKNTENDSRKKESKLKIFRTSSKGGVESRVEQRMRQSDFQSLDDVKTLVGEMGDEWKGKHGKVYGYFTRICKTLNAHKDILKIVPNQNDYVQVLSVALCVVVQASAYHAEIAENLAIATAHICERVSVCSQLVQVIQNRSMHRQLASIYTSLFLFLLKVAKWFNKSATGRFFDSFNASVKQEHDEAVADINRSIDMIMEQGGVEELVRTEYIRRTVDIVEWKMDKYVVQGRMQNIWQSQQNLEQAGRLMLSQWEAILGKSLSSSRLEISDGSERHETLLKDVAMMTREETEMRCKILEALIHGTDGLELAEESQMHFTDMHVIIRITTWIKGVSPKSRKLWIEFPFEYQQDTVARATAAGVISIAAKANVPFISHICRKPNTADIPKSHSTEAAGIMSLVCSLILQLLRFRPENDGFRIDHKKLNGLSNDKERWKTVLEVLGLLLEYTPVVRYCIIHGMNEFESEENSDRCNEFLDLLFSRCIAKGSSLGVLLTTSGQSRVLAKLTDREERVRSDATMSEAMRRGQDMGTLQT</sequence>
<dbReference type="OrthoDB" id="4840035at2759"/>
<protein>
    <recommendedName>
        <fullName evidence="2">DUF7708 domain-containing protein</fullName>
    </recommendedName>
</protein>
<feature type="region of interest" description="Disordered" evidence="1">
    <location>
        <begin position="602"/>
        <end position="622"/>
    </location>
</feature>
<reference evidence="3" key="1">
    <citation type="journal article" date="2020" name="Stud. Mycol.">
        <title>101 Dothideomycetes genomes: a test case for predicting lifestyles and emergence of pathogens.</title>
        <authorList>
            <person name="Haridas S."/>
            <person name="Albert R."/>
            <person name="Binder M."/>
            <person name="Bloem J."/>
            <person name="Labutti K."/>
            <person name="Salamov A."/>
            <person name="Andreopoulos B."/>
            <person name="Baker S."/>
            <person name="Barry K."/>
            <person name="Bills G."/>
            <person name="Bluhm B."/>
            <person name="Cannon C."/>
            <person name="Castanera R."/>
            <person name="Culley D."/>
            <person name="Daum C."/>
            <person name="Ezra D."/>
            <person name="Gonzalez J."/>
            <person name="Henrissat B."/>
            <person name="Kuo A."/>
            <person name="Liang C."/>
            <person name="Lipzen A."/>
            <person name="Lutzoni F."/>
            <person name="Magnuson J."/>
            <person name="Mondo S."/>
            <person name="Nolan M."/>
            <person name="Ohm R."/>
            <person name="Pangilinan J."/>
            <person name="Park H.-J."/>
            <person name="Ramirez L."/>
            <person name="Alfaro M."/>
            <person name="Sun H."/>
            <person name="Tritt A."/>
            <person name="Yoshinaga Y."/>
            <person name="Zwiers L.-H."/>
            <person name="Turgeon B."/>
            <person name="Goodwin S."/>
            <person name="Spatafora J."/>
            <person name="Crous P."/>
            <person name="Grigoriev I."/>
        </authorList>
    </citation>
    <scope>NUCLEOTIDE SEQUENCE</scope>
    <source>
        <strain evidence="3">CBS 279.74</strain>
    </source>
</reference>
<keyword evidence="4" id="KW-1185">Reference proteome</keyword>
<dbReference type="InterPro" id="IPR056125">
    <property type="entry name" value="DUF7708"/>
</dbReference>